<keyword evidence="3" id="KW-0813">Transport</keyword>
<dbReference type="InterPro" id="IPR050954">
    <property type="entry name" value="ET_IronSulfur_Cluster-Binding"/>
</dbReference>
<keyword evidence="6" id="KW-0677">Repeat</keyword>
<keyword evidence="5" id="KW-0479">Metal-binding</keyword>
<comment type="cofactor">
    <cofactor evidence="1">
        <name>[4Fe-4S] cluster</name>
        <dbReference type="ChEBI" id="CHEBI:49883"/>
    </cofactor>
</comment>
<proteinExistence type="predicted"/>
<sequence length="190" mass="20892">MASIFNKRIVWDVQLAKSLVKNKNNLKVGQLFRKVTEYAGGGYIESNAVVTGDIYAYWISMSCNHCAEPACVKNCPTGAMQKRKEDGIVFVDPKKCIGCRYCIMSCPYGAPQYNPDTGKTGKCDLCRDLLAEGKKPACVTACPMRVLDVGPVEELRQKYGGTNYIKGMPKPSTKPSLIMKPHKNAIADKS</sequence>
<accession>F7NJS0</accession>
<comment type="caution">
    <text evidence="11">The sequence shown here is derived from an EMBL/GenBank/DDBJ whole genome shotgun (WGS) entry which is preliminary data.</text>
</comment>
<evidence type="ECO:0000256" key="3">
    <source>
        <dbReference type="ARBA" id="ARBA00022448"/>
    </source>
</evidence>
<evidence type="ECO:0000256" key="5">
    <source>
        <dbReference type="ARBA" id="ARBA00022723"/>
    </source>
</evidence>
<dbReference type="CDD" id="cd16371">
    <property type="entry name" value="DMSOR_beta_like"/>
    <property type="match status" value="1"/>
</dbReference>
<keyword evidence="9" id="KW-0411">Iron-sulfur</keyword>
<evidence type="ECO:0000256" key="8">
    <source>
        <dbReference type="ARBA" id="ARBA00023004"/>
    </source>
</evidence>
<dbReference type="PANTHER" id="PTHR43177:SF5">
    <property type="entry name" value="ANAEROBIC DIMETHYL SULFOXIDE REDUCTASE CHAIN B-RELATED"/>
    <property type="match status" value="1"/>
</dbReference>
<gene>
    <name evidence="11" type="ORF">ALO_11639</name>
</gene>
<comment type="function">
    <text evidence="2">Electron transfer subunit of the terminal reductase during anaerobic growth on various sulfoxide and N-oxide compounds.</text>
</comment>
<evidence type="ECO:0000256" key="9">
    <source>
        <dbReference type="ARBA" id="ARBA00023014"/>
    </source>
</evidence>
<dbReference type="InterPro" id="IPR017896">
    <property type="entry name" value="4Fe4S_Fe-S-bd"/>
</dbReference>
<dbReference type="NCBIfam" id="TIGR02951">
    <property type="entry name" value="DMSO_dmsB"/>
    <property type="match status" value="1"/>
</dbReference>
<evidence type="ECO:0000256" key="4">
    <source>
        <dbReference type="ARBA" id="ARBA00022485"/>
    </source>
</evidence>
<dbReference type="Proteomes" id="UP000003240">
    <property type="component" value="Unassembled WGS sequence"/>
</dbReference>
<keyword evidence="8" id="KW-0408">Iron</keyword>
<evidence type="ECO:0000313" key="11">
    <source>
        <dbReference type="EMBL" id="EGO63726.1"/>
    </source>
</evidence>
<evidence type="ECO:0000256" key="1">
    <source>
        <dbReference type="ARBA" id="ARBA00001966"/>
    </source>
</evidence>
<evidence type="ECO:0000256" key="2">
    <source>
        <dbReference type="ARBA" id="ARBA00003584"/>
    </source>
</evidence>
<dbReference type="InterPro" id="IPR014297">
    <property type="entry name" value="DMSO_DmsB"/>
</dbReference>
<dbReference type="InterPro" id="IPR017900">
    <property type="entry name" value="4Fe4S_Fe_S_CS"/>
</dbReference>
<dbReference type="AlphaFoldDB" id="F7NJS0"/>
<dbReference type="STRING" id="1009370.ALO_11639"/>
<evidence type="ECO:0000313" key="12">
    <source>
        <dbReference type="Proteomes" id="UP000003240"/>
    </source>
</evidence>
<keyword evidence="12" id="KW-1185">Reference proteome</keyword>
<evidence type="ECO:0000259" key="10">
    <source>
        <dbReference type="PROSITE" id="PS51379"/>
    </source>
</evidence>
<reference evidence="11 12" key="1">
    <citation type="journal article" date="2011" name="EMBO J.">
        <title>Structural diversity of bacterial flagellar motors.</title>
        <authorList>
            <person name="Chen S."/>
            <person name="Beeby M."/>
            <person name="Murphy G.E."/>
            <person name="Leadbetter J.R."/>
            <person name="Hendrixson D.R."/>
            <person name="Briegel A."/>
            <person name="Li Z."/>
            <person name="Shi J."/>
            <person name="Tocheva E.I."/>
            <person name="Muller A."/>
            <person name="Dobro M.J."/>
            <person name="Jensen G.J."/>
        </authorList>
    </citation>
    <scope>NUCLEOTIDE SEQUENCE [LARGE SCALE GENOMIC DNA]</scope>
    <source>
        <strain evidence="11 12">DSM 6540</strain>
    </source>
</reference>
<dbReference type="GO" id="GO:0046872">
    <property type="term" value="F:metal ion binding"/>
    <property type="evidence" value="ECO:0007669"/>
    <property type="project" value="UniProtKB-KW"/>
</dbReference>
<dbReference type="SUPFAM" id="SSF54862">
    <property type="entry name" value="4Fe-4S ferredoxins"/>
    <property type="match status" value="1"/>
</dbReference>
<dbReference type="PROSITE" id="PS51379">
    <property type="entry name" value="4FE4S_FER_2"/>
    <property type="match status" value="2"/>
</dbReference>
<name>F7NJS0_9FIRM</name>
<dbReference type="PANTHER" id="PTHR43177">
    <property type="entry name" value="PROTEIN NRFC"/>
    <property type="match status" value="1"/>
</dbReference>
<dbReference type="eggNOG" id="COG0437">
    <property type="taxonomic scope" value="Bacteria"/>
</dbReference>
<evidence type="ECO:0000256" key="6">
    <source>
        <dbReference type="ARBA" id="ARBA00022737"/>
    </source>
</evidence>
<feature type="domain" description="4Fe-4S ferredoxin-type" evidence="10">
    <location>
        <begin position="87"/>
        <end position="116"/>
    </location>
</feature>
<dbReference type="Gene3D" id="3.30.70.20">
    <property type="match status" value="2"/>
</dbReference>
<dbReference type="Pfam" id="PF13247">
    <property type="entry name" value="Fer4_11"/>
    <property type="match status" value="1"/>
</dbReference>
<feature type="domain" description="4Fe-4S ferredoxin-type" evidence="10">
    <location>
        <begin position="55"/>
        <end position="85"/>
    </location>
</feature>
<dbReference type="PROSITE" id="PS00198">
    <property type="entry name" value="4FE4S_FER_1"/>
    <property type="match status" value="1"/>
</dbReference>
<keyword evidence="4" id="KW-0004">4Fe-4S</keyword>
<keyword evidence="7" id="KW-0249">Electron transport</keyword>
<organism evidence="11 12">
    <name type="scientific">Acetonema longum DSM 6540</name>
    <dbReference type="NCBI Taxonomy" id="1009370"/>
    <lineage>
        <taxon>Bacteria</taxon>
        <taxon>Bacillati</taxon>
        <taxon>Bacillota</taxon>
        <taxon>Negativicutes</taxon>
        <taxon>Acetonemataceae</taxon>
        <taxon>Acetonema</taxon>
    </lineage>
</organism>
<protein>
    <submittedName>
        <fullName evidence="11">4Fe-4S ferredoxin, iron-sulfur binding protein</fullName>
    </submittedName>
</protein>
<dbReference type="EMBL" id="AFGF01000098">
    <property type="protein sequence ID" value="EGO63726.1"/>
    <property type="molecule type" value="Genomic_DNA"/>
</dbReference>
<evidence type="ECO:0000256" key="7">
    <source>
        <dbReference type="ARBA" id="ARBA00022982"/>
    </source>
</evidence>
<dbReference type="GO" id="GO:0051539">
    <property type="term" value="F:4 iron, 4 sulfur cluster binding"/>
    <property type="evidence" value="ECO:0007669"/>
    <property type="project" value="UniProtKB-KW"/>
</dbReference>